<sequence>MGQRRHRNLPAGGIDDGIDVFDPADGGSAVGIFHKMQRGIGTVLHAQQQNFAARLDQFVIGGSRTDRNPAMFVSGQQFGGDGTDSGGAVGRIERTDHAGLLAECFGDDAAAGSRMAHVENQAVQAQEKFRSRRKRRHQQRSLRPQQLPERQHHIRRRSAPWPQRLE</sequence>
<evidence type="ECO:0000313" key="2">
    <source>
        <dbReference type="EMBL" id="MPM46553.1"/>
    </source>
</evidence>
<protein>
    <submittedName>
        <fullName evidence="2">Uncharacterized protein</fullName>
    </submittedName>
</protein>
<feature type="compositionally biased region" description="Basic residues" evidence="1">
    <location>
        <begin position="130"/>
        <end position="140"/>
    </location>
</feature>
<name>A0A645A6R1_9ZZZZ</name>
<organism evidence="2">
    <name type="scientific">bioreactor metagenome</name>
    <dbReference type="NCBI Taxonomy" id="1076179"/>
    <lineage>
        <taxon>unclassified sequences</taxon>
        <taxon>metagenomes</taxon>
        <taxon>ecological metagenomes</taxon>
    </lineage>
</organism>
<reference evidence="2" key="1">
    <citation type="submission" date="2019-08" db="EMBL/GenBank/DDBJ databases">
        <authorList>
            <person name="Kucharzyk K."/>
            <person name="Murdoch R.W."/>
            <person name="Higgins S."/>
            <person name="Loffler F."/>
        </authorList>
    </citation>
    <scope>NUCLEOTIDE SEQUENCE</scope>
</reference>
<accession>A0A645A6R1</accession>
<evidence type="ECO:0000256" key="1">
    <source>
        <dbReference type="SAM" id="MobiDB-lite"/>
    </source>
</evidence>
<dbReference type="EMBL" id="VSSQ01011324">
    <property type="protein sequence ID" value="MPM46553.1"/>
    <property type="molecule type" value="Genomic_DNA"/>
</dbReference>
<dbReference type="AlphaFoldDB" id="A0A645A6R1"/>
<gene>
    <name evidence="2" type="ORF">SDC9_93257</name>
</gene>
<proteinExistence type="predicted"/>
<comment type="caution">
    <text evidence="2">The sequence shown here is derived from an EMBL/GenBank/DDBJ whole genome shotgun (WGS) entry which is preliminary data.</text>
</comment>
<feature type="region of interest" description="Disordered" evidence="1">
    <location>
        <begin position="123"/>
        <end position="166"/>
    </location>
</feature>